<feature type="compositionally biased region" description="Polar residues" evidence="5">
    <location>
        <begin position="90"/>
        <end position="99"/>
    </location>
</feature>
<dbReference type="Gene3D" id="4.10.240.10">
    <property type="entry name" value="Zn(2)-C6 fungal-type DNA-binding domain"/>
    <property type="match status" value="1"/>
</dbReference>
<keyword evidence="4" id="KW-0539">Nucleus</keyword>
<dbReference type="PANTHER" id="PTHR47424:SF9">
    <property type="entry name" value="TAH-2"/>
    <property type="match status" value="1"/>
</dbReference>
<evidence type="ECO:0000256" key="2">
    <source>
        <dbReference type="ARBA" id="ARBA00023015"/>
    </source>
</evidence>
<evidence type="ECO:0000313" key="7">
    <source>
        <dbReference type="EMBL" id="KAF2480835.1"/>
    </source>
</evidence>
<dbReference type="SMART" id="SM00066">
    <property type="entry name" value="GAL4"/>
    <property type="match status" value="1"/>
</dbReference>
<protein>
    <recommendedName>
        <fullName evidence="6">Zn(2)-C6 fungal-type domain-containing protein</fullName>
    </recommendedName>
</protein>
<evidence type="ECO:0000256" key="3">
    <source>
        <dbReference type="ARBA" id="ARBA00023163"/>
    </source>
</evidence>
<dbReference type="GeneID" id="54478558"/>
<proteinExistence type="predicted"/>
<dbReference type="Pfam" id="PF00172">
    <property type="entry name" value="Zn_clus"/>
    <property type="match status" value="1"/>
</dbReference>
<dbReference type="GO" id="GO:0000981">
    <property type="term" value="F:DNA-binding transcription factor activity, RNA polymerase II-specific"/>
    <property type="evidence" value="ECO:0007669"/>
    <property type="project" value="InterPro"/>
</dbReference>
<dbReference type="PANTHER" id="PTHR47424">
    <property type="entry name" value="REGULATORY PROTEIN GAL4"/>
    <property type="match status" value="1"/>
</dbReference>
<dbReference type="GO" id="GO:0000435">
    <property type="term" value="P:positive regulation of transcription from RNA polymerase II promoter by galactose"/>
    <property type="evidence" value="ECO:0007669"/>
    <property type="project" value="TreeGrafter"/>
</dbReference>
<keyword evidence="2" id="KW-0805">Transcription regulation</keyword>
<keyword evidence="3" id="KW-0804">Transcription</keyword>
<name>A0A6A6PLL7_9PEZI</name>
<dbReference type="CDD" id="cd12148">
    <property type="entry name" value="fungal_TF_MHR"/>
    <property type="match status" value="1"/>
</dbReference>
<dbReference type="OrthoDB" id="4064873at2759"/>
<dbReference type="InterPro" id="IPR051127">
    <property type="entry name" value="Fungal_SecMet_Regulators"/>
</dbReference>
<organism evidence="7 8">
    <name type="scientific">Neohortaea acidophila</name>
    <dbReference type="NCBI Taxonomy" id="245834"/>
    <lineage>
        <taxon>Eukaryota</taxon>
        <taxon>Fungi</taxon>
        <taxon>Dikarya</taxon>
        <taxon>Ascomycota</taxon>
        <taxon>Pezizomycotina</taxon>
        <taxon>Dothideomycetes</taxon>
        <taxon>Dothideomycetidae</taxon>
        <taxon>Mycosphaerellales</taxon>
        <taxon>Teratosphaeriaceae</taxon>
        <taxon>Neohortaea</taxon>
    </lineage>
</organism>
<accession>A0A6A6PLL7</accession>
<keyword evidence="8" id="KW-1185">Reference proteome</keyword>
<dbReference type="RefSeq" id="XP_033587405.1">
    <property type="nucleotide sequence ID" value="XM_033737556.1"/>
</dbReference>
<evidence type="ECO:0000256" key="4">
    <source>
        <dbReference type="ARBA" id="ARBA00023242"/>
    </source>
</evidence>
<dbReference type="InterPro" id="IPR036864">
    <property type="entry name" value="Zn2-C6_fun-type_DNA-bd_sf"/>
</dbReference>
<sequence>MPRKKVPLDQRQRSVVACLPCKAAKIRCDAQTPCATCSKRGREGDCIYPDAQESSAKRRRASTLTREEASSPLKKRALAARRDDEAAAATTNGSTTEASVSDEHGPKSRMLLSSKLQKVYVGETASLSYLQFLRHVVKHRIGPCSFTEGDFNGFMLENDILNGSPDSTGTLEHHDSQSLAHVYLDATSGILDFYPNADVFTSLDGSGASIGTAAHCFILAIGAQCRGGGNADLQHASLQFAQGQQLSFQGMLCDPSLDMVQNFLHMAFYMLGACHRNAAFMYLGVAAQAAGALGLHRPDQYRHLPPEECRARIHTWHSVRVLATIVNSILGRSCSLPGMLQPYEQFPTDDEYVDVDAVLPRALALESIFKLCPFMDELETTVCKQDAATAEDFLQRLQQWSKALPAEIRTGNEPVSSPHDRERSVARLHVGSVYYFTVILVTRRFLTLYLLNEIERRTSPDQQKSRLDDRTSALAHVCLDAAVNLARVAHNAMATNQMLGNMCLLKAWIFAAGLLLGFSLFAQGPLSDAETVDAFNQSKAVLTKIAELSLQAGHYLEILSSLSDAVDLFQRKMTNERKRMTSQYLDQSFTVHSKDPSNKDLATAANVSPDDVLDDPGALSSSTMDFGTSNFGLDDMVTGNYGLMFSEGFPWPADDLSFDWQISGLFPT</sequence>
<dbReference type="CDD" id="cd00067">
    <property type="entry name" value="GAL4"/>
    <property type="match status" value="1"/>
</dbReference>
<dbReference type="GO" id="GO:0000978">
    <property type="term" value="F:RNA polymerase II cis-regulatory region sequence-specific DNA binding"/>
    <property type="evidence" value="ECO:0007669"/>
    <property type="project" value="TreeGrafter"/>
</dbReference>
<evidence type="ECO:0000313" key="8">
    <source>
        <dbReference type="Proteomes" id="UP000799767"/>
    </source>
</evidence>
<keyword evidence="1" id="KW-0479">Metal-binding</keyword>
<feature type="region of interest" description="Disordered" evidence="5">
    <location>
        <begin position="57"/>
        <end position="106"/>
    </location>
</feature>
<gene>
    <name evidence="7" type="ORF">BDY17DRAFT_326709</name>
</gene>
<dbReference type="PROSITE" id="PS00463">
    <property type="entry name" value="ZN2_CY6_FUNGAL_1"/>
    <property type="match status" value="1"/>
</dbReference>
<reference evidence="7" key="1">
    <citation type="journal article" date="2020" name="Stud. Mycol.">
        <title>101 Dothideomycetes genomes: a test case for predicting lifestyles and emergence of pathogens.</title>
        <authorList>
            <person name="Haridas S."/>
            <person name="Albert R."/>
            <person name="Binder M."/>
            <person name="Bloem J."/>
            <person name="Labutti K."/>
            <person name="Salamov A."/>
            <person name="Andreopoulos B."/>
            <person name="Baker S."/>
            <person name="Barry K."/>
            <person name="Bills G."/>
            <person name="Bluhm B."/>
            <person name="Cannon C."/>
            <person name="Castanera R."/>
            <person name="Culley D."/>
            <person name="Daum C."/>
            <person name="Ezra D."/>
            <person name="Gonzalez J."/>
            <person name="Henrissat B."/>
            <person name="Kuo A."/>
            <person name="Liang C."/>
            <person name="Lipzen A."/>
            <person name="Lutzoni F."/>
            <person name="Magnuson J."/>
            <person name="Mondo S."/>
            <person name="Nolan M."/>
            <person name="Ohm R."/>
            <person name="Pangilinan J."/>
            <person name="Park H.-J."/>
            <person name="Ramirez L."/>
            <person name="Alfaro M."/>
            <person name="Sun H."/>
            <person name="Tritt A."/>
            <person name="Yoshinaga Y."/>
            <person name="Zwiers L.-H."/>
            <person name="Turgeon B."/>
            <person name="Goodwin S."/>
            <person name="Spatafora J."/>
            <person name="Crous P."/>
            <person name="Grigoriev I."/>
        </authorList>
    </citation>
    <scope>NUCLEOTIDE SEQUENCE</scope>
    <source>
        <strain evidence="7">CBS 113389</strain>
    </source>
</reference>
<dbReference type="GO" id="GO:0008270">
    <property type="term" value="F:zinc ion binding"/>
    <property type="evidence" value="ECO:0007669"/>
    <property type="project" value="InterPro"/>
</dbReference>
<dbReference type="InterPro" id="IPR001138">
    <property type="entry name" value="Zn2Cys6_DnaBD"/>
</dbReference>
<dbReference type="InterPro" id="IPR007219">
    <property type="entry name" value="XnlR_reg_dom"/>
</dbReference>
<dbReference type="Proteomes" id="UP000799767">
    <property type="component" value="Unassembled WGS sequence"/>
</dbReference>
<dbReference type="AlphaFoldDB" id="A0A6A6PLL7"/>
<dbReference type="PROSITE" id="PS50048">
    <property type="entry name" value="ZN2_CY6_FUNGAL_2"/>
    <property type="match status" value="1"/>
</dbReference>
<feature type="domain" description="Zn(2)-C6 fungal-type" evidence="6">
    <location>
        <begin position="17"/>
        <end position="48"/>
    </location>
</feature>
<dbReference type="EMBL" id="MU001639">
    <property type="protein sequence ID" value="KAF2480835.1"/>
    <property type="molecule type" value="Genomic_DNA"/>
</dbReference>
<dbReference type="GO" id="GO:0005634">
    <property type="term" value="C:nucleus"/>
    <property type="evidence" value="ECO:0007669"/>
    <property type="project" value="TreeGrafter"/>
</dbReference>
<dbReference type="SUPFAM" id="SSF57701">
    <property type="entry name" value="Zn2/Cys6 DNA-binding domain"/>
    <property type="match status" value="1"/>
</dbReference>
<evidence type="ECO:0000259" key="6">
    <source>
        <dbReference type="PROSITE" id="PS50048"/>
    </source>
</evidence>
<dbReference type="Pfam" id="PF04082">
    <property type="entry name" value="Fungal_trans"/>
    <property type="match status" value="1"/>
</dbReference>
<dbReference type="GO" id="GO:0006351">
    <property type="term" value="P:DNA-templated transcription"/>
    <property type="evidence" value="ECO:0007669"/>
    <property type="project" value="InterPro"/>
</dbReference>
<evidence type="ECO:0000256" key="5">
    <source>
        <dbReference type="SAM" id="MobiDB-lite"/>
    </source>
</evidence>
<evidence type="ECO:0000256" key="1">
    <source>
        <dbReference type="ARBA" id="ARBA00022723"/>
    </source>
</evidence>